<evidence type="ECO:0000256" key="11">
    <source>
        <dbReference type="ARBA" id="ARBA00023157"/>
    </source>
</evidence>
<reference evidence="17" key="2">
    <citation type="submission" date="2017-10" db="EMBL/GenBank/DDBJ databases">
        <title>Ladona fulva Genome sequencing and assembly.</title>
        <authorList>
            <person name="Murali S."/>
            <person name="Richards S."/>
            <person name="Bandaranaike D."/>
            <person name="Bellair M."/>
            <person name="Blankenburg K."/>
            <person name="Chao H."/>
            <person name="Dinh H."/>
            <person name="Doddapaneni H."/>
            <person name="Dugan-Rocha S."/>
            <person name="Elkadiri S."/>
            <person name="Gnanaolivu R."/>
            <person name="Hernandez B."/>
            <person name="Skinner E."/>
            <person name="Javaid M."/>
            <person name="Lee S."/>
            <person name="Li M."/>
            <person name="Ming W."/>
            <person name="Munidasa M."/>
            <person name="Muniz J."/>
            <person name="Nguyen L."/>
            <person name="Hughes D."/>
            <person name="Osuji N."/>
            <person name="Pu L.-L."/>
            <person name="Puazo M."/>
            <person name="Qu C."/>
            <person name="Quiroz J."/>
            <person name="Raj R."/>
            <person name="Weissenberger G."/>
            <person name="Xin Y."/>
            <person name="Zou X."/>
            <person name="Han Y."/>
            <person name="Worley K."/>
            <person name="Muzny D."/>
            <person name="Gibbs R."/>
        </authorList>
    </citation>
    <scope>NUCLEOTIDE SEQUENCE</scope>
    <source>
        <strain evidence="17">Sampled in the wild</strain>
    </source>
</reference>
<feature type="transmembrane region" description="Helical" evidence="15">
    <location>
        <begin position="316"/>
        <end position="340"/>
    </location>
</feature>
<evidence type="ECO:0000313" key="17">
    <source>
        <dbReference type="EMBL" id="KAG8238087.1"/>
    </source>
</evidence>
<protein>
    <recommendedName>
        <fullName evidence="16">Amino acid transporter transmembrane domain-containing protein</fullName>
    </recommendedName>
</protein>
<evidence type="ECO:0000256" key="6">
    <source>
        <dbReference type="ARBA" id="ARBA00022753"/>
    </source>
</evidence>
<evidence type="ECO:0000256" key="4">
    <source>
        <dbReference type="ARBA" id="ARBA00022692"/>
    </source>
</evidence>
<dbReference type="Pfam" id="PF01490">
    <property type="entry name" value="Aa_trans"/>
    <property type="match status" value="2"/>
</dbReference>
<reference evidence="17" key="1">
    <citation type="submission" date="2013-04" db="EMBL/GenBank/DDBJ databases">
        <authorList>
            <person name="Qu J."/>
            <person name="Murali S.C."/>
            <person name="Bandaranaike D."/>
            <person name="Bellair M."/>
            <person name="Blankenburg K."/>
            <person name="Chao H."/>
            <person name="Dinh H."/>
            <person name="Doddapaneni H."/>
            <person name="Downs B."/>
            <person name="Dugan-Rocha S."/>
            <person name="Elkadiri S."/>
            <person name="Gnanaolivu R.D."/>
            <person name="Hernandez B."/>
            <person name="Javaid M."/>
            <person name="Jayaseelan J.C."/>
            <person name="Lee S."/>
            <person name="Li M."/>
            <person name="Ming W."/>
            <person name="Munidasa M."/>
            <person name="Muniz J."/>
            <person name="Nguyen L."/>
            <person name="Ongeri F."/>
            <person name="Osuji N."/>
            <person name="Pu L.-L."/>
            <person name="Puazo M."/>
            <person name="Qu C."/>
            <person name="Quiroz J."/>
            <person name="Raj R."/>
            <person name="Weissenberger G."/>
            <person name="Xin Y."/>
            <person name="Zou X."/>
            <person name="Han Y."/>
            <person name="Richards S."/>
            <person name="Worley K."/>
            <person name="Muzny D."/>
            <person name="Gibbs R."/>
        </authorList>
    </citation>
    <scope>NUCLEOTIDE SEQUENCE</scope>
    <source>
        <strain evidence="17">Sampled in the wild</strain>
    </source>
</reference>
<keyword evidence="5" id="KW-0479">Metal-binding</keyword>
<evidence type="ECO:0000256" key="5">
    <source>
        <dbReference type="ARBA" id="ARBA00022723"/>
    </source>
</evidence>
<dbReference type="EMBL" id="KZ309282">
    <property type="protein sequence ID" value="KAG8238087.1"/>
    <property type="molecule type" value="Genomic_DNA"/>
</dbReference>
<evidence type="ECO:0000256" key="14">
    <source>
        <dbReference type="ARBA" id="ARBA00038442"/>
    </source>
</evidence>
<evidence type="ECO:0000256" key="7">
    <source>
        <dbReference type="ARBA" id="ARBA00022970"/>
    </source>
</evidence>
<feature type="transmembrane region" description="Helical" evidence="15">
    <location>
        <begin position="380"/>
        <end position="408"/>
    </location>
</feature>
<feature type="domain" description="Amino acid transporter transmembrane" evidence="16">
    <location>
        <begin position="1"/>
        <end position="99"/>
    </location>
</feature>
<dbReference type="PANTHER" id="PTHR22950:SF244">
    <property type="entry name" value="NEUTRAL AMINO ACID TRANSPORTER 9"/>
    <property type="match status" value="1"/>
</dbReference>
<dbReference type="AlphaFoldDB" id="A0A8K0P9G6"/>
<comment type="subcellular location">
    <subcellularLocation>
        <location evidence="1">Late endosome membrane</location>
        <topology evidence="1">Multi-pass membrane protein</topology>
    </subcellularLocation>
    <subcellularLocation>
        <location evidence="2">Lysosome membrane</location>
        <topology evidence="2">Multi-pass membrane protein</topology>
    </subcellularLocation>
</comment>
<evidence type="ECO:0000256" key="1">
    <source>
        <dbReference type="ARBA" id="ARBA00004107"/>
    </source>
</evidence>
<evidence type="ECO:0000256" key="8">
    <source>
        <dbReference type="ARBA" id="ARBA00022989"/>
    </source>
</evidence>
<feature type="transmembrane region" description="Helical" evidence="15">
    <location>
        <begin position="274"/>
        <end position="296"/>
    </location>
</feature>
<name>A0A8K0P9G6_LADFU</name>
<dbReference type="Proteomes" id="UP000792457">
    <property type="component" value="Unassembled WGS sequence"/>
</dbReference>
<keyword evidence="3" id="KW-0813">Transport</keyword>
<organism evidence="17 18">
    <name type="scientific">Ladona fulva</name>
    <name type="common">Scarce chaser dragonfly</name>
    <name type="synonym">Libellula fulva</name>
    <dbReference type="NCBI Taxonomy" id="123851"/>
    <lineage>
        <taxon>Eukaryota</taxon>
        <taxon>Metazoa</taxon>
        <taxon>Ecdysozoa</taxon>
        <taxon>Arthropoda</taxon>
        <taxon>Hexapoda</taxon>
        <taxon>Insecta</taxon>
        <taxon>Pterygota</taxon>
        <taxon>Palaeoptera</taxon>
        <taxon>Odonata</taxon>
        <taxon>Epiprocta</taxon>
        <taxon>Anisoptera</taxon>
        <taxon>Libelluloidea</taxon>
        <taxon>Libellulidae</taxon>
        <taxon>Ladona</taxon>
    </lineage>
</organism>
<gene>
    <name evidence="17" type="ORF">J437_LFUL012194</name>
</gene>
<dbReference type="PANTHER" id="PTHR22950">
    <property type="entry name" value="AMINO ACID TRANSPORTER"/>
    <property type="match status" value="1"/>
</dbReference>
<dbReference type="GO" id="GO:0005765">
    <property type="term" value="C:lysosomal membrane"/>
    <property type="evidence" value="ECO:0007669"/>
    <property type="project" value="UniProtKB-SubCell"/>
</dbReference>
<dbReference type="GO" id="GO:0015179">
    <property type="term" value="F:L-amino acid transmembrane transporter activity"/>
    <property type="evidence" value="ECO:0007669"/>
    <property type="project" value="TreeGrafter"/>
</dbReference>
<evidence type="ECO:0000256" key="15">
    <source>
        <dbReference type="SAM" id="Phobius"/>
    </source>
</evidence>
<dbReference type="GO" id="GO:0031902">
    <property type="term" value="C:late endosome membrane"/>
    <property type="evidence" value="ECO:0007669"/>
    <property type="project" value="UniProtKB-SubCell"/>
</dbReference>
<keyword evidence="9" id="KW-0915">Sodium</keyword>
<feature type="transmembrane region" description="Helical" evidence="15">
    <location>
        <begin position="149"/>
        <end position="169"/>
    </location>
</feature>
<keyword evidence="7" id="KW-0029">Amino-acid transport</keyword>
<keyword evidence="11" id="KW-1015">Disulfide bond</keyword>
<keyword evidence="12" id="KW-0325">Glycoprotein</keyword>
<sequence>MGSSILSMPWGVQRAGLLGGLLLMILMGALCLYTSHLILRVHSYYSGQGEYIDVGDMCRMLLGRYTAVISRVVSLIVLLGASIVYWVLMSNFFYNSVTYFHVVCPRFQDAFVPNLTMETVGVNTMAETPSFNGTMPIVADDTTLYERLWSVQGTVPIFLAVIVFPLVNFRSATFFTKFNSLGTLSVIYLIIFVIAKAASWGIHINPSPINNLLVNGTIPIGSGVLKEIMDVTTPLFLPSFPALSGMLALSFFIHNIIINIMRNNKYQENNGRDLSIAFILVTTTYLIIGGVFYLSFPLNKECIEDAFLNNFPIWDGMTVVARLFLLFQLMTVYPLLVYMLRVQLFAALPFLNPPVLHHVTSFNKVSAATSSPPQARMLTIAWYTCEFTGAVSGFVYVFTIPCLLHIASEKLNYPGEGACSTGVSFTSLTFHLAIPLLALANLIAQFFISDS</sequence>
<evidence type="ECO:0000256" key="2">
    <source>
        <dbReference type="ARBA" id="ARBA00004155"/>
    </source>
</evidence>
<feature type="transmembrane region" description="Helical" evidence="15">
    <location>
        <begin position="181"/>
        <end position="202"/>
    </location>
</feature>
<keyword evidence="10 15" id="KW-0472">Membrane</keyword>
<keyword evidence="18" id="KW-1185">Reference proteome</keyword>
<dbReference type="OrthoDB" id="294730at2759"/>
<evidence type="ECO:0000256" key="10">
    <source>
        <dbReference type="ARBA" id="ARBA00023136"/>
    </source>
</evidence>
<evidence type="ECO:0000256" key="13">
    <source>
        <dbReference type="ARBA" id="ARBA00023228"/>
    </source>
</evidence>
<comment type="caution">
    <text evidence="17">The sequence shown here is derived from an EMBL/GenBank/DDBJ whole genome shotgun (WGS) entry which is preliminary data.</text>
</comment>
<feature type="transmembrane region" description="Helical" evidence="15">
    <location>
        <begin position="428"/>
        <end position="448"/>
    </location>
</feature>
<accession>A0A8K0P9G6</accession>
<keyword evidence="13" id="KW-0458">Lysosome</keyword>
<dbReference type="GO" id="GO:0046872">
    <property type="term" value="F:metal ion binding"/>
    <property type="evidence" value="ECO:0007669"/>
    <property type="project" value="UniProtKB-KW"/>
</dbReference>
<keyword evidence="8 15" id="KW-1133">Transmembrane helix</keyword>
<evidence type="ECO:0000256" key="12">
    <source>
        <dbReference type="ARBA" id="ARBA00023180"/>
    </source>
</evidence>
<feature type="transmembrane region" description="Helical" evidence="15">
    <location>
        <begin position="68"/>
        <end position="88"/>
    </location>
</feature>
<proteinExistence type="inferred from homology"/>
<feature type="transmembrane region" description="Helical" evidence="15">
    <location>
        <begin position="235"/>
        <end position="253"/>
    </location>
</feature>
<feature type="transmembrane region" description="Helical" evidence="15">
    <location>
        <begin position="12"/>
        <end position="33"/>
    </location>
</feature>
<keyword evidence="6" id="KW-0967">Endosome</keyword>
<evidence type="ECO:0000256" key="3">
    <source>
        <dbReference type="ARBA" id="ARBA00022448"/>
    </source>
</evidence>
<comment type="similarity">
    <text evidence="14">Belongs to the amino acid/polyamine transporter 2 family. SLC38A9 subfamily.</text>
</comment>
<evidence type="ECO:0000259" key="16">
    <source>
        <dbReference type="Pfam" id="PF01490"/>
    </source>
</evidence>
<feature type="domain" description="Amino acid transporter transmembrane" evidence="16">
    <location>
        <begin position="160"/>
        <end position="410"/>
    </location>
</feature>
<keyword evidence="4 15" id="KW-0812">Transmembrane</keyword>
<dbReference type="InterPro" id="IPR013057">
    <property type="entry name" value="AA_transpt_TM"/>
</dbReference>
<evidence type="ECO:0000313" key="18">
    <source>
        <dbReference type="Proteomes" id="UP000792457"/>
    </source>
</evidence>
<evidence type="ECO:0000256" key="9">
    <source>
        <dbReference type="ARBA" id="ARBA00023053"/>
    </source>
</evidence>